<dbReference type="Pfam" id="PF07883">
    <property type="entry name" value="Cupin_2"/>
    <property type="match status" value="1"/>
</dbReference>
<dbReference type="AlphaFoldDB" id="A0A7Z2VYT0"/>
<dbReference type="InterPro" id="IPR014710">
    <property type="entry name" value="RmlC-like_jellyroll"/>
</dbReference>
<accession>A0A7Z2VYT0</accession>
<dbReference type="KEGG" id="mfy:HH212_17695"/>
<dbReference type="Proteomes" id="UP000502415">
    <property type="component" value="Chromosome"/>
</dbReference>
<dbReference type="EMBL" id="CP051685">
    <property type="protein sequence ID" value="QJE01634.1"/>
    <property type="molecule type" value="Genomic_DNA"/>
</dbReference>
<evidence type="ECO:0000313" key="4">
    <source>
        <dbReference type="Proteomes" id="UP000502415"/>
    </source>
</evidence>
<proteinExistence type="predicted"/>
<dbReference type="Gene3D" id="2.60.120.10">
    <property type="entry name" value="Jelly Rolls"/>
    <property type="match status" value="1"/>
</dbReference>
<organism evidence="3 4">
    <name type="scientific">Massilia forsythiae</name>
    <dbReference type="NCBI Taxonomy" id="2728020"/>
    <lineage>
        <taxon>Bacteria</taxon>
        <taxon>Pseudomonadati</taxon>
        <taxon>Pseudomonadota</taxon>
        <taxon>Betaproteobacteria</taxon>
        <taxon>Burkholderiales</taxon>
        <taxon>Oxalobacteraceae</taxon>
        <taxon>Telluria group</taxon>
        <taxon>Massilia</taxon>
    </lineage>
</organism>
<sequence>MPQQADAPGAVSALLHRHSLQDEWIYVLSGELTLVHDGGETVLGAGMCAGFPRNGTAHQPERPSGQCAEHLARGRQRR</sequence>
<name>A0A7Z2VYT0_9BURK</name>
<dbReference type="RefSeq" id="WP_170203673.1">
    <property type="nucleotide sequence ID" value="NZ_CP051685.1"/>
</dbReference>
<reference evidence="3 4" key="1">
    <citation type="submission" date="2020-04" db="EMBL/GenBank/DDBJ databases">
        <title>Genome sequencing of novel species.</title>
        <authorList>
            <person name="Heo J."/>
            <person name="Kim S.-J."/>
            <person name="Kim J.-S."/>
            <person name="Hong S.-B."/>
            <person name="Kwon S.-W."/>
        </authorList>
    </citation>
    <scope>NUCLEOTIDE SEQUENCE [LARGE SCALE GENOMIC DNA]</scope>
    <source>
        <strain evidence="3 4">GN2-R2</strain>
    </source>
</reference>
<feature type="region of interest" description="Disordered" evidence="1">
    <location>
        <begin position="53"/>
        <end position="78"/>
    </location>
</feature>
<dbReference type="InterPro" id="IPR011051">
    <property type="entry name" value="RmlC_Cupin_sf"/>
</dbReference>
<dbReference type="SUPFAM" id="SSF51182">
    <property type="entry name" value="RmlC-like cupins"/>
    <property type="match status" value="1"/>
</dbReference>
<evidence type="ECO:0000256" key="1">
    <source>
        <dbReference type="SAM" id="MobiDB-lite"/>
    </source>
</evidence>
<evidence type="ECO:0000259" key="2">
    <source>
        <dbReference type="Pfam" id="PF07883"/>
    </source>
</evidence>
<gene>
    <name evidence="3" type="ORF">HH212_17695</name>
</gene>
<feature type="domain" description="Cupin type-2" evidence="2">
    <location>
        <begin position="7"/>
        <end position="64"/>
    </location>
</feature>
<dbReference type="InterPro" id="IPR013096">
    <property type="entry name" value="Cupin_2"/>
</dbReference>
<evidence type="ECO:0000313" key="3">
    <source>
        <dbReference type="EMBL" id="QJE01634.1"/>
    </source>
</evidence>
<keyword evidence="4" id="KW-1185">Reference proteome</keyword>
<protein>
    <submittedName>
        <fullName evidence="3">Cupin domain-containing protein</fullName>
    </submittedName>
</protein>